<dbReference type="RefSeq" id="WP_244270422.1">
    <property type="nucleotide sequence ID" value="NZ_FNQE01000001.1"/>
</dbReference>
<dbReference type="EMBL" id="FNQE01000001">
    <property type="protein sequence ID" value="SDY45057.1"/>
    <property type="molecule type" value="Genomic_DNA"/>
</dbReference>
<sequence>MNKENLNIESKMYYIFNIYKKVRDVSYIAYDLQISNTPFTIDLCNKESLVLILKKLLSFYNNQQPTEDLFKSIGKLLDDTIYNENSNAICYYQISRRIVRNLDNEQCCDYYTDLWIDKNSVLNCKYS</sequence>
<organism evidence="1 2">
    <name type="scientific">Proteiniborus ethanoligenes</name>
    <dbReference type="NCBI Taxonomy" id="415015"/>
    <lineage>
        <taxon>Bacteria</taxon>
        <taxon>Bacillati</taxon>
        <taxon>Bacillota</taxon>
        <taxon>Clostridia</taxon>
        <taxon>Eubacteriales</taxon>
        <taxon>Proteiniborus</taxon>
    </lineage>
</organism>
<accession>A0A1H3JYN5</accession>
<gene>
    <name evidence="1" type="ORF">SAMN05660462_00068</name>
</gene>
<evidence type="ECO:0000313" key="1">
    <source>
        <dbReference type="EMBL" id="SDY45057.1"/>
    </source>
</evidence>
<keyword evidence="2" id="KW-1185">Reference proteome</keyword>
<evidence type="ECO:0000313" key="2">
    <source>
        <dbReference type="Proteomes" id="UP000198625"/>
    </source>
</evidence>
<name>A0A1H3JYN5_9FIRM</name>
<dbReference type="AlphaFoldDB" id="A0A1H3JYN5"/>
<reference evidence="1 2" key="1">
    <citation type="submission" date="2016-10" db="EMBL/GenBank/DDBJ databases">
        <authorList>
            <person name="de Groot N.N."/>
        </authorList>
    </citation>
    <scope>NUCLEOTIDE SEQUENCE [LARGE SCALE GENOMIC DNA]</scope>
    <source>
        <strain evidence="1 2">DSM 21650</strain>
    </source>
</reference>
<proteinExistence type="predicted"/>
<protein>
    <submittedName>
        <fullName evidence="1">Uncharacterized protein</fullName>
    </submittedName>
</protein>
<dbReference type="STRING" id="415015.SAMN05660462_00068"/>
<dbReference type="Proteomes" id="UP000198625">
    <property type="component" value="Unassembled WGS sequence"/>
</dbReference>